<feature type="transmembrane region" description="Helical" evidence="8">
    <location>
        <begin position="337"/>
        <end position="358"/>
    </location>
</feature>
<evidence type="ECO:0000256" key="4">
    <source>
        <dbReference type="ARBA" id="ARBA00022679"/>
    </source>
</evidence>
<evidence type="ECO:0000256" key="6">
    <source>
        <dbReference type="ARBA" id="ARBA00023012"/>
    </source>
</evidence>
<dbReference type="CDD" id="cd00075">
    <property type="entry name" value="HATPase"/>
    <property type="match status" value="1"/>
</dbReference>
<dbReference type="InterPro" id="IPR036890">
    <property type="entry name" value="HATPase_C_sf"/>
</dbReference>
<dbReference type="GO" id="GO:0000160">
    <property type="term" value="P:phosphorelay signal transduction system"/>
    <property type="evidence" value="ECO:0007669"/>
    <property type="project" value="UniProtKB-KW"/>
</dbReference>
<dbReference type="InterPro" id="IPR005467">
    <property type="entry name" value="His_kinase_dom"/>
</dbReference>
<keyword evidence="3" id="KW-0597">Phosphoprotein</keyword>
<evidence type="ECO:0000256" key="5">
    <source>
        <dbReference type="ARBA" id="ARBA00022777"/>
    </source>
</evidence>
<dbReference type="Gene3D" id="3.30.565.10">
    <property type="entry name" value="Histidine kinase-like ATPase, C-terminal domain"/>
    <property type="match status" value="1"/>
</dbReference>
<dbReference type="SUPFAM" id="SSF55874">
    <property type="entry name" value="ATPase domain of HSP90 chaperone/DNA topoisomerase II/histidine kinase"/>
    <property type="match status" value="1"/>
</dbReference>
<protein>
    <recommendedName>
        <fullName evidence="2">histidine kinase</fullName>
        <ecNumber evidence="2">2.7.13.3</ecNumber>
    </recommendedName>
</protein>
<feature type="region of interest" description="Disordered" evidence="7">
    <location>
        <begin position="518"/>
        <end position="543"/>
    </location>
</feature>
<evidence type="ECO:0000313" key="10">
    <source>
        <dbReference type="EMBL" id="PWJ20295.1"/>
    </source>
</evidence>
<dbReference type="PROSITE" id="PS50109">
    <property type="entry name" value="HIS_KIN"/>
    <property type="match status" value="1"/>
</dbReference>
<dbReference type="SMART" id="SM00387">
    <property type="entry name" value="HATPase_c"/>
    <property type="match status" value="1"/>
</dbReference>
<feature type="transmembrane region" description="Helical" evidence="8">
    <location>
        <begin position="289"/>
        <end position="306"/>
    </location>
</feature>
<dbReference type="Proteomes" id="UP000251571">
    <property type="component" value="Unassembled WGS sequence"/>
</dbReference>
<feature type="compositionally biased region" description="Low complexity" evidence="7">
    <location>
        <begin position="520"/>
        <end position="530"/>
    </location>
</feature>
<keyword evidence="8" id="KW-1133">Transmembrane helix</keyword>
<evidence type="ECO:0000313" key="12">
    <source>
        <dbReference type="Proteomes" id="UP000245839"/>
    </source>
</evidence>
<feature type="transmembrane region" description="Helical" evidence="8">
    <location>
        <begin position="365"/>
        <end position="385"/>
    </location>
</feature>
<evidence type="ECO:0000256" key="2">
    <source>
        <dbReference type="ARBA" id="ARBA00012438"/>
    </source>
</evidence>
<evidence type="ECO:0000256" key="7">
    <source>
        <dbReference type="SAM" id="MobiDB-lite"/>
    </source>
</evidence>
<dbReference type="Pfam" id="PF02518">
    <property type="entry name" value="HATPase_c"/>
    <property type="match status" value="1"/>
</dbReference>
<evidence type="ECO:0000256" key="1">
    <source>
        <dbReference type="ARBA" id="ARBA00000085"/>
    </source>
</evidence>
<organism evidence="11 13">
    <name type="scientific">Jannaschia seohaensis</name>
    <dbReference type="NCBI Taxonomy" id="475081"/>
    <lineage>
        <taxon>Bacteria</taxon>
        <taxon>Pseudomonadati</taxon>
        <taxon>Pseudomonadota</taxon>
        <taxon>Alphaproteobacteria</taxon>
        <taxon>Rhodobacterales</taxon>
        <taxon>Roseobacteraceae</taxon>
        <taxon>Jannaschia</taxon>
    </lineage>
</organism>
<keyword evidence="5 11" id="KW-0418">Kinase</keyword>
<dbReference type="InterPro" id="IPR050980">
    <property type="entry name" value="2C_sensor_his_kinase"/>
</dbReference>
<keyword evidence="12" id="KW-1185">Reference proteome</keyword>
<evidence type="ECO:0000313" key="11">
    <source>
        <dbReference type="EMBL" id="SSA44319.1"/>
    </source>
</evidence>
<comment type="catalytic activity">
    <reaction evidence="1">
        <text>ATP + protein L-histidine = ADP + protein N-phospho-L-histidine.</text>
        <dbReference type="EC" id="2.7.13.3"/>
    </reaction>
</comment>
<dbReference type="EMBL" id="QGDJ01000003">
    <property type="protein sequence ID" value="PWJ20295.1"/>
    <property type="molecule type" value="Genomic_DNA"/>
</dbReference>
<reference evidence="11 13" key="1">
    <citation type="submission" date="2016-10" db="EMBL/GenBank/DDBJ databases">
        <authorList>
            <person name="Cai Z."/>
        </authorList>
    </citation>
    <scope>NUCLEOTIDE SEQUENCE [LARGE SCALE GENOMIC DNA]</scope>
    <source>
        <strain evidence="11 13">DSM 25227</strain>
    </source>
</reference>
<keyword evidence="8" id="KW-0812">Transmembrane</keyword>
<gene>
    <name evidence="10" type="ORF">BCF38_103110</name>
    <name evidence="11" type="ORF">SAMN05421539_103110</name>
</gene>
<feature type="transmembrane region" description="Helical" evidence="8">
    <location>
        <begin position="220"/>
        <end position="239"/>
    </location>
</feature>
<name>A0A2Y9APQ0_9RHOB</name>
<dbReference type="RefSeq" id="WP_146204828.1">
    <property type="nucleotide sequence ID" value="NZ_QGDJ01000003.1"/>
</dbReference>
<dbReference type="InterPro" id="IPR003594">
    <property type="entry name" value="HATPase_dom"/>
</dbReference>
<keyword evidence="8" id="KW-0472">Membrane</keyword>
<dbReference type="AlphaFoldDB" id="A0A2Y9APQ0"/>
<evidence type="ECO:0000313" key="13">
    <source>
        <dbReference type="Proteomes" id="UP000251571"/>
    </source>
</evidence>
<dbReference type="EMBL" id="UETC01000003">
    <property type="protein sequence ID" value="SSA44319.1"/>
    <property type="molecule type" value="Genomic_DNA"/>
</dbReference>
<dbReference type="PANTHER" id="PTHR44936:SF9">
    <property type="entry name" value="SENSOR PROTEIN CREC"/>
    <property type="match status" value="1"/>
</dbReference>
<dbReference type="Proteomes" id="UP000245839">
    <property type="component" value="Unassembled WGS sequence"/>
</dbReference>
<dbReference type="OrthoDB" id="9764438at2"/>
<keyword evidence="4" id="KW-0808">Transferase</keyword>
<evidence type="ECO:0000259" key="9">
    <source>
        <dbReference type="PROSITE" id="PS50109"/>
    </source>
</evidence>
<accession>A0A2Y9APQ0</accession>
<keyword evidence="6" id="KW-0902">Two-component regulatory system</keyword>
<dbReference type="GO" id="GO:0004673">
    <property type="term" value="F:protein histidine kinase activity"/>
    <property type="evidence" value="ECO:0007669"/>
    <property type="project" value="UniProtKB-EC"/>
</dbReference>
<evidence type="ECO:0000256" key="3">
    <source>
        <dbReference type="ARBA" id="ARBA00022553"/>
    </source>
</evidence>
<proteinExistence type="predicted"/>
<dbReference type="PANTHER" id="PTHR44936">
    <property type="entry name" value="SENSOR PROTEIN CREC"/>
    <property type="match status" value="1"/>
</dbReference>
<feature type="transmembrane region" description="Helical" evidence="8">
    <location>
        <begin position="397"/>
        <end position="415"/>
    </location>
</feature>
<feature type="transmembrane region" description="Helical" evidence="8">
    <location>
        <begin position="259"/>
        <end position="277"/>
    </location>
</feature>
<feature type="transmembrane region" description="Helical" evidence="8">
    <location>
        <begin position="190"/>
        <end position="208"/>
    </location>
</feature>
<evidence type="ECO:0000256" key="8">
    <source>
        <dbReference type="SAM" id="Phobius"/>
    </source>
</evidence>
<sequence>MLFQALSDGDDDKDDDDDEEWAAQILDRRAPAWIGVAPGDEIENLFGAMVRLDDADGTCPVEHGKPLLADPTPDPGSWACGWLTNTGAETGIWRIDFGDTFGTGYLFETRRNARTVPVLGGSARSATADSRPEASPAAFRRVASLPIPIAPGETVEIRARIDTPTDIEDADPAWRPELAFDAAVRARADGFGVILGASALLIAFLAAFGRLLGAAPAQRYAVYFTAATLAAASAEGYLAPLFAGVPPIGPLLVDKLLEAGQVAAHLTFVAAFLAGALPGHQAPRWLHRLAVASFVALTAAVGLSYAQGGIEAAMRYHDLGFELDPLLEDPATSLPRLIAASVSVLWYASVLWAAGLLLRHRKEGAVLFALGALILVGALAGSSFLDLLFDDLDDDNLTLRYALLADALLFAAAMVRQSFGLRDQRDAALQGELAAIREKVRLDETLRDARRDLSFARGLAESRRERLALTGHDLRQPLTSLGLAADAADRSDPVLAETLRTGIAYLKSVLDQAVEDTRPESAGAGDGAPAPDGPRPEPDPEDLPLQLVFTNAQRMFGTEAAEKALAFDVTPTDLVVQVHPVALIRMVSNLVSNAIKYTPSGRIALAAIAAEEGAIIEVSDTGPGLSETEIAQVMQTYRRGADVDGIEGEGLGLSSVQENARSLGLRFSLHRNEEGGLTARISGIPLAPAGGSAP</sequence>
<reference evidence="10 12" key="2">
    <citation type="submission" date="2018-03" db="EMBL/GenBank/DDBJ databases">
        <title>Genomic Encyclopedia of Archaeal and Bacterial Type Strains, Phase II (KMG-II): from individual species to whole genera.</title>
        <authorList>
            <person name="Goeker M."/>
        </authorList>
    </citation>
    <scope>NUCLEOTIDE SEQUENCE [LARGE SCALE GENOMIC DNA]</scope>
    <source>
        <strain evidence="10 12">DSM 25227</strain>
    </source>
</reference>
<dbReference type="EC" id="2.7.13.3" evidence="2"/>
<feature type="domain" description="Histidine kinase" evidence="9">
    <location>
        <begin position="469"/>
        <end position="682"/>
    </location>
</feature>